<evidence type="ECO:0000256" key="2">
    <source>
        <dbReference type="SAM" id="Phobius"/>
    </source>
</evidence>
<dbReference type="Proteomes" id="UP000078555">
    <property type="component" value="Unassembled WGS sequence"/>
</dbReference>
<gene>
    <name evidence="3" type="ORF">POVWA1_075130</name>
</gene>
<feature type="compositionally biased region" description="Polar residues" evidence="1">
    <location>
        <begin position="216"/>
        <end position="232"/>
    </location>
</feature>
<feature type="region of interest" description="Disordered" evidence="1">
    <location>
        <begin position="289"/>
        <end position="308"/>
    </location>
</feature>
<name>A0A1A9AJH3_PLAOA</name>
<feature type="region of interest" description="Disordered" evidence="1">
    <location>
        <begin position="204"/>
        <end position="279"/>
    </location>
</feature>
<evidence type="ECO:0000313" key="4">
    <source>
        <dbReference type="Proteomes" id="UP000078555"/>
    </source>
</evidence>
<reference evidence="4" key="1">
    <citation type="submission" date="2016-05" db="EMBL/GenBank/DDBJ databases">
        <authorList>
            <person name="Naeem Raeece"/>
        </authorList>
    </citation>
    <scope>NUCLEOTIDE SEQUENCE [LARGE SCALE GENOMIC DNA]</scope>
</reference>
<keyword evidence="2" id="KW-1133">Transmembrane helix</keyword>
<keyword evidence="2" id="KW-0812">Transmembrane</keyword>
<organism evidence="3 4">
    <name type="scientific">Plasmodium ovale wallikeri</name>
    <dbReference type="NCBI Taxonomy" id="864142"/>
    <lineage>
        <taxon>Eukaryota</taxon>
        <taxon>Sar</taxon>
        <taxon>Alveolata</taxon>
        <taxon>Apicomplexa</taxon>
        <taxon>Aconoidasida</taxon>
        <taxon>Haemosporida</taxon>
        <taxon>Plasmodiidae</taxon>
        <taxon>Plasmodium</taxon>
        <taxon>Plasmodium (Plasmodium)</taxon>
    </lineage>
</organism>
<evidence type="ECO:0000256" key="1">
    <source>
        <dbReference type="SAM" id="MobiDB-lite"/>
    </source>
</evidence>
<accession>A0A1A9AJH3</accession>
<keyword evidence="2" id="KW-0472">Membrane</keyword>
<protein>
    <submittedName>
        <fullName evidence="3">STP1 protein</fullName>
    </submittedName>
</protein>
<dbReference type="EMBL" id="FLRD01001034">
    <property type="protein sequence ID" value="SBT56243.1"/>
    <property type="molecule type" value="Genomic_DNA"/>
</dbReference>
<evidence type="ECO:0000313" key="3">
    <source>
        <dbReference type="EMBL" id="SBT56243.1"/>
    </source>
</evidence>
<proteinExistence type="predicted"/>
<sequence>MKSYTHTCNRINAASQRDTNNIFLPYRTPILQGAISIIKDFEKNKDDGVDYLNLCDELNKYVNIQKECINPSLKSKNMRLFNIEWKKTITGIQTTFRKRKINRLCYWEGDKKKSDKEHVLGIYDEFRKFCIEKKQKETKYNLNFEECMLYLQWVNTKKELFKALDPGYTNIEAYKDYFNIRDKCNYPWLVSNIPDVTCTQLTRTRGAKKDDPGKTSGDTHQITPGVTQVNNPNEKKDTPPAVQRPGKAAKGPVKVKTSNIGPEKAPAHSTPSGDDNVNNVQQNYDVKLQGTPIDESNPDTKSPLDKQSSPAYIDPKVLDFIKHIQDSFHGHIITHDTRQSINRRPDAIYEYNPSYVHGEKITPPITKPNNFIPLNVLYSQRFAQLLRSQRFVELLRLQPFRHLLFSKQFLSYFLSKEPYIQPIVHPQKDPKTIPHRHLYVPKSKPIKMQVAFIPSERDFLPRITKEKTTDNNIKDIVKVEKDPAIPGPPHSKSPFIIYTLAFLTISTAITIFYLLSKYTSFGLLFNKKKKKKRLKRSLEINKIPEESPHFDNTDNHSINDIPYEYKIHDDKNIYNQMIIQKGVINKNISLPKKKNNKRKAIIDIHMELLNKYKNDEWELNKNDFLQICLEEFVREQNKIYSNSENTNLVMKNISIQNTKEDKMVLLDEWTERCRPIWEKFKSENAFKVLQYEWKKEEKEYLENIEQFENNILNENTKISYKEIKKEIWRRWMTKQAKFIGQFTQEKWFKSLVKQIEDVSDEYEMGETIIHYINNSVLKIIYVLQNFFIFLHQFGPLKNLLRGCTKKKAEVNENIDEEVISELYDDSENERSYISYHTVSH</sequence>
<feature type="transmembrane region" description="Helical" evidence="2">
    <location>
        <begin position="495"/>
        <end position="525"/>
    </location>
</feature>
<keyword evidence="4" id="KW-1185">Reference proteome</keyword>
<dbReference type="AlphaFoldDB" id="A0A1A9AJH3"/>